<protein>
    <submittedName>
        <fullName evidence="2">Uncharacterized protein</fullName>
    </submittedName>
</protein>
<dbReference type="GeneID" id="70124481"/>
<gene>
    <name evidence="2" type="ORF">BKA67DRAFT_225115</name>
</gene>
<sequence length="387" mass="42351">MDDNARRRRQNEPPINATSNSRYPVHDPNAQRRPYGASAGATDRYRPAPLNTSPSTARGMGGTAAYSGYYQEPAAAFSTTMPQNTMPYQSEYGQDTRQTQQNFGAYNASMMYNVPQAGAQNAVYDATQQFPSRQPAAMQMMPADVAAPYFPSEPTNSSTAPGLQAQAGSSGTSAVYQQSPADQRAMIHNYPSNMASMSGMSQTSAPDQPMAEEQEYTASAEMGEAYEQYQSALKEIFTNVRNGSLVAASESLLNVSDWLLSKVSELGLVVDNPDLHSDRIKLWHDFNHAWLALFQKQKELAESGVPPQRGQSVISEEGLKKMGKELVRLCDGIERHGLVDYEYGVWEEHIVAIIEECLDLYENDDEAGPSSQSHANPAGSSSHHGSR</sequence>
<dbReference type="Proteomes" id="UP000758603">
    <property type="component" value="Unassembled WGS sequence"/>
</dbReference>
<feature type="region of interest" description="Disordered" evidence="1">
    <location>
        <begin position="192"/>
        <end position="217"/>
    </location>
</feature>
<name>A0A9P8ZZH0_9PEZI</name>
<organism evidence="2 3">
    <name type="scientific">Truncatella angustata</name>
    <dbReference type="NCBI Taxonomy" id="152316"/>
    <lineage>
        <taxon>Eukaryota</taxon>
        <taxon>Fungi</taxon>
        <taxon>Dikarya</taxon>
        <taxon>Ascomycota</taxon>
        <taxon>Pezizomycotina</taxon>
        <taxon>Sordariomycetes</taxon>
        <taxon>Xylariomycetidae</taxon>
        <taxon>Amphisphaeriales</taxon>
        <taxon>Sporocadaceae</taxon>
        <taxon>Truncatella</taxon>
    </lineage>
</organism>
<feature type="region of interest" description="Disordered" evidence="1">
    <location>
        <begin position="150"/>
        <end position="178"/>
    </location>
</feature>
<proteinExistence type="predicted"/>
<comment type="caution">
    <text evidence="2">The sequence shown here is derived from an EMBL/GenBank/DDBJ whole genome shotgun (WGS) entry which is preliminary data.</text>
</comment>
<dbReference type="AlphaFoldDB" id="A0A9P8ZZH0"/>
<dbReference type="RefSeq" id="XP_045959325.1">
    <property type="nucleotide sequence ID" value="XM_046095588.1"/>
</dbReference>
<evidence type="ECO:0000313" key="2">
    <source>
        <dbReference type="EMBL" id="KAH6655060.1"/>
    </source>
</evidence>
<evidence type="ECO:0000313" key="3">
    <source>
        <dbReference type="Proteomes" id="UP000758603"/>
    </source>
</evidence>
<feature type="region of interest" description="Disordered" evidence="1">
    <location>
        <begin position="364"/>
        <end position="387"/>
    </location>
</feature>
<feature type="compositionally biased region" description="Polar residues" evidence="1">
    <location>
        <begin position="369"/>
        <end position="387"/>
    </location>
</feature>
<evidence type="ECO:0000256" key="1">
    <source>
        <dbReference type="SAM" id="MobiDB-lite"/>
    </source>
</evidence>
<feature type="compositionally biased region" description="Polar residues" evidence="1">
    <location>
        <begin position="153"/>
        <end position="178"/>
    </location>
</feature>
<dbReference type="OrthoDB" id="5552418at2759"/>
<keyword evidence="3" id="KW-1185">Reference proteome</keyword>
<accession>A0A9P8ZZH0</accession>
<feature type="compositionally biased region" description="Polar residues" evidence="1">
    <location>
        <begin position="192"/>
        <end position="206"/>
    </location>
</feature>
<reference evidence="2" key="1">
    <citation type="journal article" date="2021" name="Nat. Commun.">
        <title>Genetic determinants of endophytism in the Arabidopsis root mycobiome.</title>
        <authorList>
            <person name="Mesny F."/>
            <person name="Miyauchi S."/>
            <person name="Thiergart T."/>
            <person name="Pickel B."/>
            <person name="Atanasova L."/>
            <person name="Karlsson M."/>
            <person name="Huettel B."/>
            <person name="Barry K.W."/>
            <person name="Haridas S."/>
            <person name="Chen C."/>
            <person name="Bauer D."/>
            <person name="Andreopoulos W."/>
            <person name="Pangilinan J."/>
            <person name="LaButti K."/>
            <person name="Riley R."/>
            <person name="Lipzen A."/>
            <person name="Clum A."/>
            <person name="Drula E."/>
            <person name="Henrissat B."/>
            <person name="Kohler A."/>
            <person name="Grigoriev I.V."/>
            <person name="Martin F.M."/>
            <person name="Hacquard S."/>
        </authorList>
    </citation>
    <scope>NUCLEOTIDE SEQUENCE</scope>
    <source>
        <strain evidence="2">MPI-SDFR-AT-0073</strain>
    </source>
</reference>
<feature type="region of interest" description="Disordered" evidence="1">
    <location>
        <begin position="1"/>
        <end position="59"/>
    </location>
</feature>
<dbReference type="EMBL" id="JAGPXC010000003">
    <property type="protein sequence ID" value="KAH6655060.1"/>
    <property type="molecule type" value="Genomic_DNA"/>
</dbReference>